<dbReference type="AlphaFoldDB" id="A0A0F8XD25"/>
<comment type="caution">
    <text evidence="2">The sequence shown here is derived from an EMBL/GenBank/DDBJ whole genome shotgun (WGS) entry which is preliminary data.</text>
</comment>
<dbReference type="InterPro" id="IPR036388">
    <property type="entry name" value="WH-like_DNA-bd_sf"/>
</dbReference>
<dbReference type="InterPro" id="IPR006497">
    <property type="entry name" value="Phage_lambda_VrpO_N"/>
</dbReference>
<protein>
    <recommendedName>
        <fullName evidence="1">Bacteriophage lambda Replication protein O N-terminal domain-containing protein</fullName>
    </recommendedName>
</protein>
<evidence type="ECO:0000313" key="2">
    <source>
        <dbReference type="EMBL" id="KKK66738.1"/>
    </source>
</evidence>
<dbReference type="GO" id="GO:0006260">
    <property type="term" value="P:DNA replication"/>
    <property type="evidence" value="ECO:0007669"/>
    <property type="project" value="InterPro"/>
</dbReference>
<dbReference type="Pfam" id="PF04492">
    <property type="entry name" value="Phage_rep_O"/>
    <property type="match status" value="1"/>
</dbReference>
<gene>
    <name evidence="2" type="ORF">LCGC14_2961080</name>
</gene>
<accession>A0A0F8XD25</accession>
<dbReference type="EMBL" id="LAZR01059938">
    <property type="protein sequence ID" value="KKK66738.1"/>
    <property type="molecule type" value="Genomic_DNA"/>
</dbReference>
<sequence>MPYGEGNPQLEDGFSRIANEMLDALALTSLSDHESRCIHFLWRKTYGWNDAKTGLAKKEDVISYSQWGIGTNIDKRNILRTLSGLVGRHIFTKQTVSRPGKNALIIWGFQKNYGKWNGYHPVYQLQLEVEQPLPSHEGGAKQPLPSYEGAG</sequence>
<evidence type="ECO:0000259" key="1">
    <source>
        <dbReference type="Pfam" id="PF04492"/>
    </source>
</evidence>
<dbReference type="Gene3D" id="1.10.10.10">
    <property type="entry name" value="Winged helix-like DNA-binding domain superfamily/Winged helix DNA-binding domain"/>
    <property type="match status" value="1"/>
</dbReference>
<proteinExistence type="predicted"/>
<name>A0A0F8XD25_9ZZZZ</name>
<feature type="domain" description="Bacteriophage lambda Replication protein O N-terminal" evidence="1">
    <location>
        <begin position="9"/>
        <end position="99"/>
    </location>
</feature>
<reference evidence="2" key="1">
    <citation type="journal article" date="2015" name="Nature">
        <title>Complex archaea that bridge the gap between prokaryotes and eukaryotes.</title>
        <authorList>
            <person name="Spang A."/>
            <person name="Saw J.H."/>
            <person name="Jorgensen S.L."/>
            <person name="Zaremba-Niedzwiedzka K."/>
            <person name="Martijn J."/>
            <person name="Lind A.E."/>
            <person name="van Eijk R."/>
            <person name="Schleper C."/>
            <person name="Guy L."/>
            <person name="Ettema T.J."/>
        </authorList>
    </citation>
    <scope>NUCLEOTIDE SEQUENCE</scope>
</reference>
<organism evidence="2">
    <name type="scientific">marine sediment metagenome</name>
    <dbReference type="NCBI Taxonomy" id="412755"/>
    <lineage>
        <taxon>unclassified sequences</taxon>
        <taxon>metagenomes</taxon>
        <taxon>ecological metagenomes</taxon>
    </lineage>
</organism>
<feature type="non-terminal residue" evidence="2">
    <location>
        <position position="151"/>
    </location>
</feature>